<feature type="compositionally biased region" description="Basic residues" evidence="1">
    <location>
        <begin position="276"/>
        <end position="289"/>
    </location>
</feature>
<feature type="region of interest" description="Disordered" evidence="1">
    <location>
        <begin position="52"/>
        <end position="101"/>
    </location>
</feature>
<keyword evidence="2" id="KW-1185">Reference proteome</keyword>
<sequence>MASPTRKLKGRLRKGRGTEPCCSHRRRQTIVRRPIRKPVNVRQILYRMLNVDKHNQERKKRSRISSRDGRFHLKHRRESSYDSSPFRDSSPSVQGSEYTKSAATSVECLPSFMKARDSSRASSSENSSVSNMSVEPIALAKTMDNTRALLKRKSLVQVINNYIKAGIEEGKRRAKKYIRKALSFGVKSGYLIPADPRGQVIRVSPTLIDARKTDAESRRKRRRARRGEDGSVETKTEKRKTTPPWNAKKQPRREEVPKPETLPRKRRKLEDVKRSGSPKKKRVTKRKPRDKTEEKRTTKTKKRSDLLPSTSMNENVSANTSEESLRRTRLQQNTRGSTERRLRRARSPHPKRREAEDHRRIRTNSSDEEKTDQRFTNVGMNEATLSIGRRKSTTSRESLRNSNNVANPGNSMRQVEEKLEAPDENEESNTIGNMT</sequence>
<name>A0AAJ7WFF8_9HYME</name>
<feature type="compositionally biased region" description="Basic residues" evidence="1">
    <location>
        <begin position="341"/>
        <end position="352"/>
    </location>
</feature>
<dbReference type="GeneID" id="113465075"/>
<feature type="compositionally biased region" description="Basic and acidic residues" evidence="1">
    <location>
        <begin position="252"/>
        <end position="274"/>
    </location>
</feature>
<protein>
    <submittedName>
        <fullName evidence="3">Serine/arginine repetitive matrix protein 1-like</fullName>
    </submittedName>
</protein>
<feature type="region of interest" description="Disordered" evidence="1">
    <location>
        <begin position="212"/>
        <end position="435"/>
    </location>
</feature>
<feature type="region of interest" description="Disordered" evidence="1">
    <location>
        <begin position="1"/>
        <end position="21"/>
    </location>
</feature>
<proteinExistence type="predicted"/>
<dbReference type="KEGG" id="ccal:113465075"/>
<evidence type="ECO:0000313" key="2">
    <source>
        <dbReference type="Proteomes" id="UP000694925"/>
    </source>
</evidence>
<dbReference type="Proteomes" id="UP000694925">
    <property type="component" value="Unplaced"/>
</dbReference>
<feature type="compositionally biased region" description="Basic residues" evidence="1">
    <location>
        <begin position="1"/>
        <end position="15"/>
    </location>
</feature>
<accession>A0AAJ7WFF8</accession>
<feature type="compositionally biased region" description="Polar residues" evidence="1">
    <location>
        <begin position="307"/>
        <end position="322"/>
    </location>
</feature>
<evidence type="ECO:0000313" key="3">
    <source>
        <dbReference type="RefSeq" id="XP_026674347.1"/>
    </source>
</evidence>
<evidence type="ECO:0000256" key="1">
    <source>
        <dbReference type="SAM" id="MobiDB-lite"/>
    </source>
</evidence>
<dbReference type="AlphaFoldDB" id="A0AAJ7WFF8"/>
<feature type="compositionally biased region" description="Polar residues" evidence="1">
    <location>
        <begin position="400"/>
        <end position="413"/>
    </location>
</feature>
<reference evidence="3" key="1">
    <citation type="submission" date="2025-08" db="UniProtKB">
        <authorList>
            <consortium name="RefSeq"/>
        </authorList>
    </citation>
    <scope>IDENTIFICATION</scope>
    <source>
        <tissue evidence="3">Whole body</tissue>
    </source>
</reference>
<feature type="compositionally biased region" description="Basic and acidic residues" evidence="1">
    <location>
        <begin position="353"/>
        <end position="373"/>
    </location>
</feature>
<organism evidence="2 3">
    <name type="scientific">Ceratina calcarata</name>
    <dbReference type="NCBI Taxonomy" id="156304"/>
    <lineage>
        <taxon>Eukaryota</taxon>
        <taxon>Metazoa</taxon>
        <taxon>Ecdysozoa</taxon>
        <taxon>Arthropoda</taxon>
        <taxon>Hexapoda</taxon>
        <taxon>Insecta</taxon>
        <taxon>Pterygota</taxon>
        <taxon>Neoptera</taxon>
        <taxon>Endopterygota</taxon>
        <taxon>Hymenoptera</taxon>
        <taxon>Apocrita</taxon>
        <taxon>Aculeata</taxon>
        <taxon>Apoidea</taxon>
        <taxon>Anthophila</taxon>
        <taxon>Apidae</taxon>
        <taxon>Ceratina</taxon>
        <taxon>Zadontomerus</taxon>
    </lineage>
</organism>
<dbReference type="RefSeq" id="XP_026674347.1">
    <property type="nucleotide sequence ID" value="XM_026818546.1"/>
</dbReference>
<feature type="compositionally biased region" description="Basic and acidic residues" evidence="1">
    <location>
        <begin position="226"/>
        <end position="240"/>
    </location>
</feature>
<gene>
    <name evidence="3" type="primary">LOC113465075</name>
</gene>
<feature type="compositionally biased region" description="Low complexity" evidence="1">
    <location>
        <begin position="81"/>
        <end position="92"/>
    </location>
</feature>